<dbReference type="PROSITE" id="PS50889">
    <property type="entry name" value="S4"/>
    <property type="match status" value="1"/>
</dbReference>
<dbReference type="Pfam" id="PF01479">
    <property type="entry name" value="S4"/>
    <property type="match status" value="1"/>
</dbReference>
<feature type="domain" description="RNA-binding S4" evidence="6">
    <location>
        <begin position="11"/>
        <end position="75"/>
    </location>
</feature>
<dbReference type="InterPro" id="IPR002942">
    <property type="entry name" value="S4_RNA-bd"/>
</dbReference>
<dbReference type="Pfam" id="PF00849">
    <property type="entry name" value="PseudoU_synth_2"/>
    <property type="match status" value="1"/>
</dbReference>
<dbReference type="EC" id="5.4.99.-" evidence="5"/>
<dbReference type="InterPro" id="IPR036986">
    <property type="entry name" value="S4_RNA-bd_sf"/>
</dbReference>
<evidence type="ECO:0000256" key="5">
    <source>
        <dbReference type="RuleBase" id="RU362028"/>
    </source>
</evidence>
<evidence type="ECO:0000256" key="2">
    <source>
        <dbReference type="ARBA" id="ARBA00010876"/>
    </source>
</evidence>
<comment type="similarity">
    <text evidence="2 5">Belongs to the pseudouridine synthase RluA family.</text>
</comment>
<dbReference type="CDD" id="cd02869">
    <property type="entry name" value="PseudoU_synth_RluA_like"/>
    <property type="match status" value="1"/>
</dbReference>
<keyword evidence="8" id="KW-1185">Reference proteome</keyword>
<evidence type="ECO:0000256" key="3">
    <source>
        <dbReference type="ARBA" id="ARBA00023235"/>
    </source>
</evidence>
<comment type="catalytic activity">
    <reaction evidence="1 5">
        <text>a uridine in RNA = a pseudouridine in RNA</text>
        <dbReference type="Rhea" id="RHEA:48348"/>
        <dbReference type="Rhea" id="RHEA-COMP:12068"/>
        <dbReference type="Rhea" id="RHEA-COMP:12069"/>
        <dbReference type="ChEBI" id="CHEBI:65314"/>
        <dbReference type="ChEBI" id="CHEBI:65315"/>
    </reaction>
</comment>
<dbReference type="InterPro" id="IPR006145">
    <property type="entry name" value="PsdUridine_synth_RsuA/RluA"/>
</dbReference>
<evidence type="ECO:0000313" key="7">
    <source>
        <dbReference type="EMBL" id="MFM1524445.1"/>
    </source>
</evidence>
<keyword evidence="4" id="KW-0694">RNA-binding</keyword>
<evidence type="ECO:0000256" key="1">
    <source>
        <dbReference type="ARBA" id="ARBA00000073"/>
    </source>
</evidence>
<dbReference type="GO" id="GO:0016853">
    <property type="term" value="F:isomerase activity"/>
    <property type="evidence" value="ECO:0007669"/>
    <property type="project" value="UniProtKB-KW"/>
</dbReference>
<evidence type="ECO:0000259" key="6">
    <source>
        <dbReference type="SMART" id="SM00363"/>
    </source>
</evidence>
<accession>A0ABW9F5V3</accession>
<proteinExistence type="inferred from homology"/>
<dbReference type="Proteomes" id="UP001629536">
    <property type="component" value="Unassembled WGS sequence"/>
</dbReference>
<dbReference type="PANTHER" id="PTHR21600:SF44">
    <property type="entry name" value="RIBOSOMAL LARGE SUBUNIT PSEUDOURIDINE SYNTHASE D"/>
    <property type="match status" value="1"/>
</dbReference>
<evidence type="ECO:0000256" key="4">
    <source>
        <dbReference type="PROSITE-ProRule" id="PRU00182"/>
    </source>
</evidence>
<dbReference type="SUPFAM" id="SSF55120">
    <property type="entry name" value="Pseudouridine synthase"/>
    <property type="match status" value="1"/>
</dbReference>
<dbReference type="InterPro" id="IPR020103">
    <property type="entry name" value="PsdUridine_synth_cat_dom_sf"/>
</dbReference>
<comment type="function">
    <text evidence="5">Responsible for synthesis of pseudouridine from uracil.</text>
</comment>
<gene>
    <name evidence="7" type="ORF">ABGF40_02045</name>
</gene>
<name>A0ABW9F5V3_9FIRM</name>
<sequence>MKITVLDNENQRLDQYLSDYFEDISRSKLSNLIKNDSVLVNGIKEKSKYIVKLNDVIDIELDSLKIKKLEPQDLPIEILYEDDYIAVINKPMGIVSHPTNTIRENTVVNFLMSKYKNLPNINGEDREGIVHRLDKDTSGLMIVALNDESMIKLKSMFENRDIIKKYRAIVNNRFENLNGIIEKNISRSMRNRKLMSVDDNGKYAKTSYEVVVQNSQYAYLDIQLFTGRTHQIRVHLSSINHPILGDSDYNKIKSNFNIDAQLLQAYYLEFEHPISKKSIKIEIPMYPEFSKYYNIIFGEEGINEQFN</sequence>
<comment type="caution">
    <text evidence="7">The sequence shown here is derived from an EMBL/GenBank/DDBJ whole genome shotgun (WGS) entry which is preliminary data.</text>
</comment>
<keyword evidence="3 5" id="KW-0413">Isomerase</keyword>
<reference evidence="7 8" key="1">
    <citation type="journal article" date="2024" name="Front. Microbiol.">
        <title>Pangenomic and biochemical analyses of Helcococcus ovis reveal widespread tetracycline resistance and a novel bacterial species, Helcococcus bovis.</title>
        <authorList>
            <person name="Cunha F."/>
            <person name="Zhai Y."/>
            <person name="Casaro S."/>
            <person name="Jones K.L."/>
            <person name="Hernandez M."/>
            <person name="Bisinotto R.S."/>
            <person name="Kariyawasam S."/>
            <person name="Brown M.B."/>
            <person name="Phillips A."/>
            <person name="Jeong K.C."/>
            <person name="Galvao K.N."/>
        </authorList>
    </citation>
    <scope>NUCLEOTIDE SEQUENCE [LARGE SCALE GENOMIC DNA]</scope>
    <source>
        <strain evidence="7 8">KG197</strain>
    </source>
</reference>
<dbReference type="CDD" id="cd00165">
    <property type="entry name" value="S4"/>
    <property type="match status" value="1"/>
</dbReference>
<dbReference type="NCBIfam" id="TIGR00005">
    <property type="entry name" value="rluA_subfam"/>
    <property type="match status" value="1"/>
</dbReference>
<protein>
    <recommendedName>
        <fullName evidence="5">Pseudouridine synthase</fullName>
        <ecNumber evidence="5">5.4.99.-</ecNumber>
    </recommendedName>
</protein>
<dbReference type="SUPFAM" id="SSF55174">
    <property type="entry name" value="Alpha-L RNA-binding motif"/>
    <property type="match status" value="1"/>
</dbReference>
<dbReference type="RefSeq" id="WP_408105053.1">
    <property type="nucleotide sequence ID" value="NZ_JBFNFH010000003.1"/>
</dbReference>
<dbReference type="SMART" id="SM00363">
    <property type="entry name" value="S4"/>
    <property type="match status" value="1"/>
</dbReference>
<dbReference type="InterPro" id="IPR006225">
    <property type="entry name" value="PsdUridine_synth_RluC/D"/>
</dbReference>
<dbReference type="PANTHER" id="PTHR21600">
    <property type="entry name" value="MITOCHONDRIAL RNA PSEUDOURIDINE SYNTHASE"/>
    <property type="match status" value="1"/>
</dbReference>
<dbReference type="InterPro" id="IPR006224">
    <property type="entry name" value="PsdUridine_synth_RluA-like_CS"/>
</dbReference>
<organism evidence="7 8">
    <name type="scientific">Helcococcus bovis</name>
    <dbReference type="NCBI Taxonomy" id="3153252"/>
    <lineage>
        <taxon>Bacteria</taxon>
        <taxon>Bacillati</taxon>
        <taxon>Bacillota</taxon>
        <taxon>Tissierellia</taxon>
        <taxon>Tissierellales</taxon>
        <taxon>Peptoniphilaceae</taxon>
        <taxon>Helcococcus</taxon>
    </lineage>
</organism>
<dbReference type="Gene3D" id="3.10.290.10">
    <property type="entry name" value="RNA-binding S4 domain"/>
    <property type="match status" value="1"/>
</dbReference>
<dbReference type="Gene3D" id="3.30.2350.10">
    <property type="entry name" value="Pseudouridine synthase"/>
    <property type="match status" value="1"/>
</dbReference>
<dbReference type="EMBL" id="JBFNFH010000003">
    <property type="protein sequence ID" value="MFM1524445.1"/>
    <property type="molecule type" value="Genomic_DNA"/>
</dbReference>
<dbReference type="PROSITE" id="PS01129">
    <property type="entry name" value="PSI_RLU"/>
    <property type="match status" value="1"/>
</dbReference>
<evidence type="ECO:0000313" key="8">
    <source>
        <dbReference type="Proteomes" id="UP001629536"/>
    </source>
</evidence>
<dbReference type="InterPro" id="IPR050188">
    <property type="entry name" value="RluA_PseudoU_synthase"/>
</dbReference>